<evidence type="ECO:0000313" key="2">
    <source>
        <dbReference type="Proteomes" id="UP001164250"/>
    </source>
</evidence>
<organism evidence="1 2">
    <name type="scientific">Pistacia atlantica</name>
    <dbReference type="NCBI Taxonomy" id="434234"/>
    <lineage>
        <taxon>Eukaryota</taxon>
        <taxon>Viridiplantae</taxon>
        <taxon>Streptophyta</taxon>
        <taxon>Embryophyta</taxon>
        <taxon>Tracheophyta</taxon>
        <taxon>Spermatophyta</taxon>
        <taxon>Magnoliopsida</taxon>
        <taxon>eudicotyledons</taxon>
        <taxon>Gunneridae</taxon>
        <taxon>Pentapetalae</taxon>
        <taxon>rosids</taxon>
        <taxon>malvids</taxon>
        <taxon>Sapindales</taxon>
        <taxon>Anacardiaceae</taxon>
        <taxon>Pistacia</taxon>
    </lineage>
</organism>
<gene>
    <name evidence="1" type="ORF">Patl1_28673</name>
</gene>
<keyword evidence="2" id="KW-1185">Reference proteome</keyword>
<evidence type="ECO:0000313" key="1">
    <source>
        <dbReference type="EMBL" id="KAJ0097866.1"/>
    </source>
</evidence>
<name>A0ACC1BG69_9ROSI</name>
<accession>A0ACC1BG69</accession>
<proteinExistence type="predicted"/>
<dbReference type="EMBL" id="CM047901">
    <property type="protein sequence ID" value="KAJ0097866.1"/>
    <property type="molecule type" value="Genomic_DNA"/>
</dbReference>
<reference evidence="2" key="1">
    <citation type="journal article" date="2023" name="G3 (Bethesda)">
        <title>Genome assembly and association tests identify interacting loci associated with vigor, precocity, and sex in interspecific pistachio rootstocks.</title>
        <authorList>
            <person name="Palmer W."/>
            <person name="Jacygrad E."/>
            <person name="Sagayaradj S."/>
            <person name="Cavanaugh K."/>
            <person name="Han R."/>
            <person name="Bertier L."/>
            <person name="Beede B."/>
            <person name="Kafkas S."/>
            <person name="Golino D."/>
            <person name="Preece J."/>
            <person name="Michelmore R."/>
        </authorList>
    </citation>
    <scope>NUCLEOTIDE SEQUENCE [LARGE SCALE GENOMIC DNA]</scope>
</reference>
<protein>
    <submittedName>
        <fullName evidence="1">Uncharacterized protein</fullName>
    </submittedName>
</protein>
<dbReference type="Proteomes" id="UP001164250">
    <property type="component" value="Chromosome 5"/>
</dbReference>
<comment type="caution">
    <text evidence="1">The sequence shown here is derived from an EMBL/GenBank/DDBJ whole genome shotgun (WGS) entry which is preliminary data.</text>
</comment>
<sequence length="109" mass="12347">MTNSTTSFFINYNGAGAEFVHAFISNYEGISKPLLTVQITELVNGIFIGFTVNHVMADGTSFWHFFNSWSEMSRALRFKIYGNDFGWGKPIAVKNCYDFFNCLADMAFP</sequence>